<feature type="region of interest" description="Disordered" evidence="1">
    <location>
        <begin position="171"/>
        <end position="190"/>
    </location>
</feature>
<dbReference type="EMBL" id="WNDX01000141">
    <property type="protein sequence ID" value="KAF1040291.1"/>
    <property type="molecule type" value="Genomic_DNA"/>
</dbReference>
<accession>A0A7V8FU22</accession>
<evidence type="ECO:0000256" key="1">
    <source>
        <dbReference type="SAM" id="MobiDB-lite"/>
    </source>
</evidence>
<evidence type="ECO:0000313" key="3">
    <source>
        <dbReference type="EMBL" id="KAF1040291.1"/>
    </source>
</evidence>
<proteinExistence type="predicted"/>
<feature type="domain" description="Bacteriophage Mu Gp45 N-terminal" evidence="2">
    <location>
        <begin position="7"/>
        <end position="73"/>
    </location>
</feature>
<evidence type="ECO:0000313" key="4">
    <source>
        <dbReference type="Proteomes" id="UP000462435"/>
    </source>
</evidence>
<gene>
    <name evidence="3" type="ORF">GAK35_03545</name>
</gene>
<sequence>MLSNVLRLRINTSDDSGPMQRLQVWLNELQTVDNVPYASHFGFTSRAPDGSDSIVMFVGGDRSNGVVLGTNHAESRPRGLVQGESALFNQVGIKIYLSKGGLVIEGAGLPITVNNTPTVTVNAGTKVQMNTPELNVTGKITAGGDITDNASTNGKSMANMRNVYDGHDHPVEGIQGGSATVTSKKPNQQV</sequence>
<dbReference type="PIRSF" id="PIRSF012337">
    <property type="entry name" value="gp45"/>
    <property type="match status" value="1"/>
</dbReference>
<dbReference type="Proteomes" id="UP000462435">
    <property type="component" value="Unassembled WGS sequence"/>
</dbReference>
<reference evidence="4" key="1">
    <citation type="journal article" date="2020" name="MBio">
        <title>Horizontal gene transfer to a defensive symbiont with a reduced genome amongst a multipartite beetle microbiome.</title>
        <authorList>
            <person name="Waterworth S.C."/>
            <person name="Florez L.V."/>
            <person name="Rees E.R."/>
            <person name="Hertweck C."/>
            <person name="Kaltenpoth M."/>
            <person name="Kwan J.C."/>
        </authorList>
    </citation>
    <scope>NUCLEOTIDE SEQUENCE [LARGE SCALE GENOMIC DNA]</scope>
</reference>
<protein>
    <recommendedName>
        <fullName evidence="2">Bacteriophage Mu Gp45 N-terminal domain-containing protein</fullName>
    </recommendedName>
</protein>
<comment type="caution">
    <text evidence="3">The sequence shown here is derived from an EMBL/GenBank/DDBJ whole genome shotgun (WGS) entry which is preliminary data.</text>
</comment>
<dbReference type="Pfam" id="PF06890">
    <property type="entry name" value="Phage_Mu_Gp45"/>
    <property type="match status" value="1"/>
</dbReference>
<dbReference type="InterPro" id="IPR014462">
    <property type="entry name" value="Phage_Mu_Gp45"/>
</dbReference>
<dbReference type="AlphaFoldDB" id="A0A7V8FU22"/>
<evidence type="ECO:0000259" key="2">
    <source>
        <dbReference type="Pfam" id="PF06890"/>
    </source>
</evidence>
<feature type="compositionally biased region" description="Polar residues" evidence="1">
    <location>
        <begin position="177"/>
        <end position="190"/>
    </location>
</feature>
<organism evidence="3 4">
    <name type="scientific">Herbaspirillum frisingense</name>
    <dbReference type="NCBI Taxonomy" id="92645"/>
    <lineage>
        <taxon>Bacteria</taxon>
        <taxon>Pseudomonadati</taxon>
        <taxon>Pseudomonadota</taxon>
        <taxon>Betaproteobacteria</taxon>
        <taxon>Burkholderiales</taxon>
        <taxon>Oxalobacteraceae</taxon>
        <taxon>Herbaspirillum</taxon>
    </lineage>
</organism>
<name>A0A7V8FU22_9BURK</name>
<dbReference type="InterPro" id="IPR053861">
    <property type="entry name" value="Phage_Mu_Gp45_N"/>
</dbReference>